<reference evidence="3 4" key="1">
    <citation type="submission" date="2018-01" db="EMBL/GenBank/DDBJ databases">
        <title>Draft Genome Sequence of Komagataeibacter maltaceti LMG 1529, a Vinegar Producing Acetic Acid Bacterium Isolated from Malt Vinegar Brewery Acetifiers.</title>
        <authorList>
            <person name="Zhang Q."/>
            <person name="Hollensteiner J."/>
            <person name="Poehlein A."/>
            <person name="Daniel R."/>
        </authorList>
    </citation>
    <scope>NUCLEOTIDE SEQUENCE [LARGE SCALE GENOMIC DNA]</scope>
    <source>
        <strain evidence="3 4">LMG 1529</strain>
    </source>
</reference>
<comment type="caution">
    <text evidence="3">The sequence shown here is derived from an EMBL/GenBank/DDBJ whole genome shotgun (WGS) entry which is preliminary data.</text>
</comment>
<keyword evidence="2" id="KW-0812">Transmembrane</keyword>
<evidence type="ECO:0000256" key="2">
    <source>
        <dbReference type="SAM" id="Phobius"/>
    </source>
</evidence>
<name>A0A2S3VYV6_9PROT</name>
<protein>
    <submittedName>
        <fullName evidence="3">Uncharacterized protein</fullName>
    </submittedName>
</protein>
<accession>A0A2S3VYV6</accession>
<dbReference type="Proteomes" id="UP000237344">
    <property type="component" value="Unassembled WGS sequence"/>
</dbReference>
<sequence>MRKIRQRGDRTPQDGDDGPDVPVVTWRMLIGIQVGVTVFIMLMAWWDSILPR</sequence>
<keyword evidence="2" id="KW-1133">Transmembrane helix</keyword>
<evidence type="ECO:0000313" key="3">
    <source>
        <dbReference type="EMBL" id="POF61791.1"/>
    </source>
</evidence>
<gene>
    <name evidence="3" type="ORF">KMAL_25960</name>
</gene>
<feature type="transmembrane region" description="Helical" evidence="2">
    <location>
        <begin position="28"/>
        <end position="46"/>
    </location>
</feature>
<organism evidence="3 4">
    <name type="scientific">Novacetimonas maltaceti</name>
    <dbReference type="NCBI Taxonomy" id="1203393"/>
    <lineage>
        <taxon>Bacteria</taxon>
        <taxon>Pseudomonadati</taxon>
        <taxon>Pseudomonadota</taxon>
        <taxon>Alphaproteobacteria</taxon>
        <taxon>Acetobacterales</taxon>
        <taxon>Acetobacteraceae</taxon>
        <taxon>Novacetimonas</taxon>
    </lineage>
</organism>
<keyword evidence="2" id="KW-0472">Membrane</keyword>
<feature type="compositionally biased region" description="Basic and acidic residues" evidence="1">
    <location>
        <begin position="1"/>
        <end position="13"/>
    </location>
</feature>
<keyword evidence="4" id="KW-1185">Reference proteome</keyword>
<dbReference type="RefSeq" id="WP_167400165.1">
    <property type="nucleotide sequence ID" value="NZ_NKUE01000034.1"/>
</dbReference>
<dbReference type="AlphaFoldDB" id="A0A2S3VYV6"/>
<dbReference type="EMBL" id="POTC01000046">
    <property type="protein sequence ID" value="POF61791.1"/>
    <property type="molecule type" value="Genomic_DNA"/>
</dbReference>
<evidence type="ECO:0000313" key="4">
    <source>
        <dbReference type="Proteomes" id="UP000237344"/>
    </source>
</evidence>
<evidence type="ECO:0000256" key="1">
    <source>
        <dbReference type="SAM" id="MobiDB-lite"/>
    </source>
</evidence>
<proteinExistence type="predicted"/>
<feature type="region of interest" description="Disordered" evidence="1">
    <location>
        <begin position="1"/>
        <end position="21"/>
    </location>
</feature>